<gene>
    <name evidence="1" type="ORF">LMG28614_02373</name>
</gene>
<proteinExistence type="predicted"/>
<dbReference type="EMBL" id="CADIKK010000009">
    <property type="protein sequence ID" value="CAB3786772.1"/>
    <property type="molecule type" value="Genomic_DNA"/>
</dbReference>
<reference evidence="1 2" key="1">
    <citation type="submission" date="2020-04" db="EMBL/GenBank/DDBJ databases">
        <authorList>
            <person name="De Canck E."/>
        </authorList>
    </citation>
    <scope>NUCLEOTIDE SEQUENCE [LARGE SCALE GENOMIC DNA]</scope>
    <source>
        <strain evidence="1 2">LMG 28614</strain>
    </source>
</reference>
<keyword evidence="2" id="KW-1185">Reference proteome</keyword>
<evidence type="ECO:0000313" key="2">
    <source>
        <dbReference type="Proteomes" id="UP000494365"/>
    </source>
</evidence>
<sequence>MNSRELAASLLTLSLSIERAALEADWLEAARLGEERSPLLMLLTADADDETRDIARRIQAINESVLTMAAIGKDELQTEYRVAMSRTNATKEYHRIAML</sequence>
<evidence type="ECO:0000313" key="1">
    <source>
        <dbReference type="EMBL" id="CAB3786772.1"/>
    </source>
</evidence>
<name>A0A6S7CD59_9BURK</name>
<dbReference type="AlphaFoldDB" id="A0A6S7CD59"/>
<accession>A0A6S7CD59</accession>
<dbReference type="Proteomes" id="UP000494365">
    <property type="component" value="Unassembled WGS sequence"/>
</dbReference>
<evidence type="ECO:0008006" key="3">
    <source>
        <dbReference type="Google" id="ProtNLM"/>
    </source>
</evidence>
<organism evidence="1 2">
    <name type="scientific">Paraburkholderia ultramafica</name>
    <dbReference type="NCBI Taxonomy" id="1544867"/>
    <lineage>
        <taxon>Bacteria</taxon>
        <taxon>Pseudomonadati</taxon>
        <taxon>Pseudomonadota</taxon>
        <taxon>Betaproteobacteria</taxon>
        <taxon>Burkholderiales</taxon>
        <taxon>Burkholderiaceae</taxon>
        <taxon>Paraburkholderia</taxon>
    </lineage>
</organism>
<protein>
    <recommendedName>
        <fullName evidence="3">Flagellar protein FliT</fullName>
    </recommendedName>
</protein>